<keyword evidence="3" id="KW-1185">Reference proteome</keyword>
<accession>A0A3M6U9K3</accession>
<dbReference type="EMBL" id="RCHS01001989">
    <property type="protein sequence ID" value="RMX50266.1"/>
    <property type="molecule type" value="Genomic_DNA"/>
</dbReference>
<feature type="region of interest" description="Disordered" evidence="1">
    <location>
        <begin position="1"/>
        <end position="72"/>
    </location>
</feature>
<dbReference type="AlphaFoldDB" id="A0A3M6U9K3"/>
<protein>
    <submittedName>
        <fullName evidence="2">Uncharacterized protein</fullName>
    </submittedName>
</protein>
<reference evidence="2 3" key="1">
    <citation type="journal article" date="2018" name="Sci. Rep.">
        <title>Comparative analysis of the Pocillopora damicornis genome highlights role of immune system in coral evolution.</title>
        <authorList>
            <person name="Cunning R."/>
            <person name="Bay R.A."/>
            <person name="Gillette P."/>
            <person name="Baker A.C."/>
            <person name="Traylor-Knowles N."/>
        </authorList>
    </citation>
    <scope>NUCLEOTIDE SEQUENCE [LARGE SCALE GENOMIC DNA]</scope>
    <source>
        <strain evidence="2">RSMAS</strain>
        <tissue evidence="2">Whole animal</tissue>
    </source>
</reference>
<name>A0A3M6U9K3_POCDA</name>
<dbReference type="Proteomes" id="UP000275408">
    <property type="component" value="Unassembled WGS sequence"/>
</dbReference>
<evidence type="ECO:0000313" key="2">
    <source>
        <dbReference type="EMBL" id="RMX50266.1"/>
    </source>
</evidence>
<feature type="compositionally biased region" description="Basic and acidic residues" evidence="1">
    <location>
        <begin position="25"/>
        <end position="61"/>
    </location>
</feature>
<evidence type="ECO:0000313" key="3">
    <source>
        <dbReference type="Proteomes" id="UP000275408"/>
    </source>
</evidence>
<proteinExistence type="predicted"/>
<sequence length="150" mass="16873">MDGKETSQLKTQPEGQVPLAEELPSTEKKTKPEIDPRRVAVEKRLADHKKSERGETKRIEPEQPISKSNSVSPESTLIWMVQIISLVAKRVIKELTTSDPSSNQINYVKFTVVFAASLATKEYLGNPKILPEFIKNFLFAFSILLDYALA</sequence>
<evidence type="ECO:0000256" key="1">
    <source>
        <dbReference type="SAM" id="MobiDB-lite"/>
    </source>
</evidence>
<gene>
    <name evidence="2" type="ORF">pdam_00018205</name>
</gene>
<comment type="caution">
    <text evidence="2">The sequence shown here is derived from an EMBL/GenBank/DDBJ whole genome shotgun (WGS) entry which is preliminary data.</text>
</comment>
<organism evidence="2 3">
    <name type="scientific">Pocillopora damicornis</name>
    <name type="common">Cauliflower coral</name>
    <name type="synonym">Millepora damicornis</name>
    <dbReference type="NCBI Taxonomy" id="46731"/>
    <lineage>
        <taxon>Eukaryota</taxon>
        <taxon>Metazoa</taxon>
        <taxon>Cnidaria</taxon>
        <taxon>Anthozoa</taxon>
        <taxon>Hexacorallia</taxon>
        <taxon>Scleractinia</taxon>
        <taxon>Astrocoeniina</taxon>
        <taxon>Pocilloporidae</taxon>
        <taxon>Pocillopora</taxon>
    </lineage>
</organism>